<dbReference type="Proteomes" id="UP000321261">
    <property type="component" value="Unassembled WGS sequence"/>
</dbReference>
<evidence type="ECO:0000313" key="3">
    <source>
        <dbReference type="Proteomes" id="UP000321261"/>
    </source>
</evidence>
<dbReference type="Gene3D" id="2.50.20.10">
    <property type="entry name" value="Lipoprotein localisation LolA/LolB/LppX"/>
    <property type="match status" value="1"/>
</dbReference>
<accession>A0A561SNH1</accession>
<dbReference type="InterPro" id="IPR029046">
    <property type="entry name" value="LolA/LolB/LppX"/>
</dbReference>
<dbReference type="SUPFAM" id="SSF89392">
    <property type="entry name" value="Prokaryotic lipoproteins and lipoprotein localization factors"/>
    <property type="match status" value="1"/>
</dbReference>
<evidence type="ECO:0000256" key="1">
    <source>
        <dbReference type="SAM" id="MobiDB-lite"/>
    </source>
</evidence>
<keyword evidence="3" id="KW-1185">Reference proteome</keyword>
<evidence type="ECO:0000313" key="2">
    <source>
        <dbReference type="EMBL" id="TWF76404.1"/>
    </source>
</evidence>
<dbReference type="InterPro" id="IPR052944">
    <property type="entry name" value="Sporulation_related"/>
</dbReference>
<dbReference type="OrthoDB" id="4822274at2"/>
<dbReference type="EMBL" id="VIWU01000001">
    <property type="protein sequence ID" value="TWF76404.1"/>
    <property type="molecule type" value="Genomic_DNA"/>
</dbReference>
<reference evidence="2 3" key="1">
    <citation type="submission" date="2019-06" db="EMBL/GenBank/DDBJ databases">
        <title>Sequencing the genomes of 1000 actinobacteria strains.</title>
        <authorList>
            <person name="Klenk H.-P."/>
        </authorList>
    </citation>
    <scope>NUCLEOTIDE SEQUENCE [LARGE SCALE GENOMIC DNA]</scope>
    <source>
        <strain evidence="2 3">DSM 45671</strain>
    </source>
</reference>
<dbReference type="PANTHER" id="PTHR37507">
    <property type="entry name" value="SPORULATION PROTEIN YDCC"/>
    <property type="match status" value="1"/>
</dbReference>
<feature type="compositionally biased region" description="Basic and acidic residues" evidence="1">
    <location>
        <begin position="247"/>
        <end position="259"/>
    </location>
</feature>
<comment type="caution">
    <text evidence="2">The sequence shown here is derived from an EMBL/GenBank/DDBJ whole genome shotgun (WGS) entry which is preliminary data.</text>
</comment>
<organism evidence="2 3">
    <name type="scientific">Pseudonocardia hierapolitana</name>
    <dbReference type="NCBI Taxonomy" id="1128676"/>
    <lineage>
        <taxon>Bacteria</taxon>
        <taxon>Bacillati</taxon>
        <taxon>Actinomycetota</taxon>
        <taxon>Actinomycetes</taxon>
        <taxon>Pseudonocardiales</taxon>
        <taxon>Pseudonocardiaceae</taxon>
        <taxon>Pseudonocardia</taxon>
    </lineage>
</organism>
<dbReference type="PANTHER" id="PTHR37507:SF2">
    <property type="entry name" value="SPORULATION PROTEIN YDCC"/>
    <property type="match status" value="1"/>
</dbReference>
<protein>
    <recommendedName>
        <fullName evidence="4">Outer membrane lipoprotein-sorting protein</fullName>
    </recommendedName>
</protein>
<name>A0A561SNH1_9PSEU</name>
<sequence>MATARSNRLGRTAAAGIAVAGAVGLGMLAVPAGAGAQPALPPVEPEELVRSVLAADPQPLAGAVELENGLGLPALPGVPQAANGTSTARIWSDGDRRGRVQLPTETGERTLVSDGETFWSWNSEDRTVRRMPEGEHERDTANADPGAAAAEAIAKLRPTSVISVDGTSEVAGRPAYDLVLAPASTERTLLREVRVAVDAEHRMPLRLTVLATGSADPALQIGFTDIGFGPQDPELFRFTPPPGATVEDARRPDGHRAGDAEPTTVGDGWDTVFVATAPGPDAERPEGLPELGELGRPINGPWGSGRLITSAVASVVVTDDGRIAAGAVPEQVLTEALTR</sequence>
<feature type="region of interest" description="Disordered" evidence="1">
    <location>
        <begin position="244"/>
        <end position="267"/>
    </location>
</feature>
<evidence type="ECO:0008006" key="4">
    <source>
        <dbReference type="Google" id="ProtNLM"/>
    </source>
</evidence>
<dbReference type="AlphaFoldDB" id="A0A561SNH1"/>
<proteinExistence type="predicted"/>
<gene>
    <name evidence="2" type="ORF">FHX44_112294</name>
</gene>
<dbReference type="RefSeq" id="WP_147255582.1">
    <property type="nucleotide sequence ID" value="NZ_VIWU01000001.1"/>
</dbReference>